<name>A0ABP6MGG3_9ACTN</name>
<sequence>MGEAVQEAVGGVGGGPAGVVTHADGEHGVLGGRHGHPRARGHLKDDEAEPGGDGVGEPRERRVLAVPAQQLRVLLVAGGLELGLESEGDESRGVGGVGRGDGGGRGGRRRCLRLAPRGVLCGVVGHGLCSLRRSCW</sequence>
<feature type="region of interest" description="Disordered" evidence="1">
    <location>
        <begin position="1"/>
        <end position="61"/>
    </location>
</feature>
<evidence type="ECO:0000256" key="1">
    <source>
        <dbReference type="SAM" id="MobiDB-lite"/>
    </source>
</evidence>
<proteinExistence type="predicted"/>
<reference evidence="3" key="1">
    <citation type="journal article" date="2019" name="Int. J. Syst. Evol. Microbiol.">
        <title>The Global Catalogue of Microorganisms (GCM) 10K type strain sequencing project: providing services to taxonomists for standard genome sequencing and annotation.</title>
        <authorList>
            <consortium name="The Broad Institute Genomics Platform"/>
            <consortium name="The Broad Institute Genome Sequencing Center for Infectious Disease"/>
            <person name="Wu L."/>
            <person name="Ma J."/>
        </authorList>
    </citation>
    <scope>NUCLEOTIDE SEQUENCE [LARGE SCALE GENOMIC DNA]</scope>
    <source>
        <strain evidence="3">JCM 9092</strain>
    </source>
</reference>
<feature type="region of interest" description="Disordered" evidence="1">
    <location>
        <begin position="86"/>
        <end position="108"/>
    </location>
</feature>
<organism evidence="2 3">
    <name type="scientific">Streptomyces rectiviolaceus</name>
    <dbReference type="NCBI Taxonomy" id="332591"/>
    <lineage>
        <taxon>Bacteria</taxon>
        <taxon>Bacillati</taxon>
        <taxon>Actinomycetota</taxon>
        <taxon>Actinomycetes</taxon>
        <taxon>Kitasatosporales</taxon>
        <taxon>Streptomycetaceae</taxon>
        <taxon>Streptomyces</taxon>
    </lineage>
</organism>
<keyword evidence="3" id="KW-1185">Reference proteome</keyword>
<dbReference type="Proteomes" id="UP001501637">
    <property type="component" value="Unassembled WGS sequence"/>
</dbReference>
<protein>
    <submittedName>
        <fullName evidence="2">Uncharacterized protein</fullName>
    </submittedName>
</protein>
<comment type="caution">
    <text evidence="2">The sequence shown here is derived from an EMBL/GenBank/DDBJ whole genome shotgun (WGS) entry which is preliminary data.</text>
</comment>
<dbReference type="EMBL" id="BAAAUG010000036">
    <property type="protein sequence ID" value="GAA3100186.1"/>
    <property type="molecule type" value="Genomic_DNA"/>
</dbReference>
<evidence type="ECO:0000313" key="3">
    <source>
        <dbReference type="Proteomes" id="UP001501637"/>
    </source>
</evidence>
<accession>A0ABP6MGG3</accession>
<gene>
    <name evidence="2" type="ORF">GCM10010449_24260</name>
</gene>
<feature type="compositionally biased region" description="Gly residues" evidence="1">
    <location>
        <begin position="93"/>
        <end position="105"/>
    </location>
</feature>
<evidence type="ECO:0000313" key="2">
    <source>
        <dbReference type="EMBL" id="GAA3100186.1"/>
    </source>
</evidence>